<comment type="caution">
    <text evidence="2">The sequence shown here is derived from an EMBL/GenBank/DDBJ whole genome shotgun (WGS) entry which is preliminary data.</text>
</comment>
<evidence type="ECO:0000256" key="1">
    <source>
        <dbReference type="SAM" id="SignalP"/>
    </source>
</evidence>
<feature type="chain" id="PRO_5012928153" description="Lipoprotein" evidence="1">
    <location>
        <begin position="35"/>
        <end position="485"/>
    </location>
</feature>
<dbReference type="Proteomes" id="UP000182229">
    <property type="component" value="Unassembled WGS sequence"/>
</dbReference>
<evidence type="ECO:0000313" key="2">
    <source>
        <dbReference type="EMBL" id="OJH34815.1"/>
    </source>
</evidence>
<dbReference type="PROSITE" id="PS51257">
    <property type="entry name" value="PROKAR_LIPOPROTEIN"/>
    <property type="match status" value="1"/>
</dbReference>
<keyword evidence="1" id="KW-0732">Signal</keyword>
<evidence type="ECO:0008006" key="4">
    <source>
        <dbReference type="Google" id="ProtNLM"/>
    </source>
</evidence>
<proteinExistence type="predicted"/>
<dbReference type="EMBL" id="MPIN01000017">
    <property type="protein sequence ID" value="OJH34815.1"/>
    <property type="molecule type" value="Genomic_DNA"/>
</dbReference>
<protein>
    <recommendedName>
        <fullName evidence="4">Lipoprotein</fullName>
    </recommendedName>
</protein>
<name>A0A1L9AXS0_9BACT</name>
<sequence>MSRHSVDTRPVDTRRPLRVGALALAALMLVTACATGGPSGGGVTAYRYSLPTPENSFEAWTLEAEADEEDTGDGEAIFSNLPTDFQPVRISDSELRVALTTFWLQVPLRVSASCPPLYVGRKLALASAPLSGEAWQSDLAQSYGRFCERRGTPGDCLTLFNDGPRLQADDKRSIALAMAVGPALEGVDAEVRAMLNPTRVLATLSFTITAYMALLLAPEPVTKGVALAFSVLMWGYLGWEFFDLLRAYAQLYEDAPQASSYVELREVGDSFGRVIGPNSVRILVMVATAAIGETAALMSKGPKLPGFGQASRSVEANTGLRLMNAATGAERVIVSVNEGTIRIVLPVNAVSMTARNGGGARPALKPNEPTKGGGLLSGGYRAFKSFRAFKRQMGKAGEGQEWHHLVEKHKFNVKRFGAEVIHNTENVIPLGKDLHTRVSAFYSSKNPYVTNSHNLTVREWIRTQSYEAQRSFGLLVIKKIRSREW</sequence>
<gene>
    <name evidence="2" type="ORF">BON30_42450</name>
</gene>
<accession>A0A1L9AXS0</accession>
<evidence type="ECO:0000313" key="3">
    <source>
        <dbReference type="Proteomes" id="UP000182229"/>
    </source>
</evidence>
<organism evidence="2 3">
    <name type="scientific">Cystobacter ferrugineus</name>
    <dbReference type="NCBI Taxonomy" id="83449"/>
    <lineage>
        <taxon>Bacteria</taxon>
        <taxon>Pseudomonadati</taxon>
        <taxon>Myxococcota</taxon>
        <taxon>Myxococcia</taxon>
        <taxon>Myxococcales</taxon>
        <taxon>Cystobacterineae</taxon>
        <taxon>Archangiaceae</taxon>
        <taxon>Cystobacter</taxon>
    </lineage>
</organism>
<dbReference type="AlphaFoldDB" id="A0A1L9AXS0"/>
<dbReference type="STRING" id="83449.BON30_42450"/>
<feature type="signal peptide" evidence="1">
    <location>
        <begin position="1"/>
        <end position="34"/>
    </location>
</feature>
<reference evidence="2 3" key="2">
    <citation type="submission" date="2016-12" db="EMBL/GenBank/DDBJ databases">
        <title>Draft Genome Sequence of Cystobacter ferrugineus Strain Cbfe23.</title>
        <authorList>
            <person name="Akbar S."/>
            <person name="Dowd S.E."/>
            <person name="Stevens D.C."/>
        </authorList>
    </citation>
    <scope>NUCLEOTIDE SEQUENCE [LARGE SCALE GENOMIC DNA]</scope>
    <source>
        <strain evidence="2 3">Cbfe23</strain>
    </source>
</reference>
<reference evidence="3" key="1">
    <citation type="submission" date="2016-11" db="EMBL/GenBank/DDBJ databases">
        <authorList>
            <person name="Shukria A."/>
            <person name="Stevens D.C."/>
        </authorList>
    </citation>
    <scope>NUCLEOTIDE SEQUENCE [LARGE SCALE GENOMIC DNA]</scope>
    <source>
        <strain evidence="3">Cbfe23</strain>
    </source>
</reference>
<keyword evidence="3" id="KW-1185">Reference proteome</keyword>